<dbReference type="Gene3D" id="1.25.10.10">
    <property type="entry name" value="Leucine-rich Repeat Variant"/>
    <property type="match status" value="1"/>
</dbReference>
<evidence type="ECO:0000313" key="2">
    <source>
        <dbReference type="EMBL" id="KAK9915509.1"/>
    </source>
</evidence>
<protein>
    <recommendedName>
        <fullName evidence="4">ARM repeat-containing protein</fullName>
    </recommendedName>
</protein>
<dbReference type="Proteomes" id="UP001491310">
    <property type="component" value="Unassembled WGS sequence"/>
</dbReference>
<accession>A0ABR2YVE4</accession>
<reference evidence="2 3" key="1">
    <citation type="journal article" date="2024" name="Nat. Commun.">
        <title>Phylogenomics reveals the evolutionary origins of lichenization in chlorophyte algae.</title>
        <authorList>
            <person name="Puginier C."/>
            <person name="Libourel C."/>
            <person name="Otte J."/>
            <person name="Skaloud P."/>
            <person name="Haon M."/>
            <person name="Grisel S."/>
            <person name="Petersen M."/>
            <person name="Berrin J.G."/>
            <person name="Delaux P.M."/>
            <person name="Dal Grande F."/>
            <person name="Keller J."/>
        </authorList>
    </citation>
    <scope>NUCLEOTIDE SEQUENCE [LARGE SCALE GENOMIC DNA]</scope>
    <source>
        <strain evidence="2 3">SAG 216-7</strain>
    </source>
</reference>
<dbReference type="PANTHER" id="PTHR22895">
    <property type="entry name" value="ARMADILLO REPEAT-CONTAINING PROTEIN 6"/>
    <property type="match status" value="1"/>
</dbReference>
<dbReference type="SUPFAM" id="SSF48371">
    <property type="entry name" value="ARM repeat"/>
    <property type="match status" value="1"/>
</dbReference>
<dbReference type="EMBL" id="JALJOT010000004">
    <property type="protein sequence ID" value="KAK9915509.1"/>
    <property type="molecule type" value="Genomic_DNA"/>
</dbReference>
<evidence type="ECO:0008006" key="4">
    <source>
        <dbReference type="Google" id="ProtNLM"/>
    </source>
</evidence>
<keyword evidence="1" id="KW-0677">Repeat</keyword>
<dbReference type="InterPro" id="IPR016024">
    <property type="entry name" value="ARM-type_fold"/>
</dbReference>
<name>A0ABR2YVE4_9CHLO</name>
<sequence>MVARKRVTQESFDEAVQENIAEFDMTPDEAVKSAVEEFEMQGADLAGIIRTAEGGNIDSHPAALAAHRLAAVVGAVCDAESSEQINAEAEACQQLLQVLRSANKEARAEAVTVAVKAGAVRALLSCHAITKEADSVDNTCLALSALPIVLVSDDARDEFSAADGVETLASLLDRWTGANARPGTGDVVGASAAAIEAAASKHENNKCAFVDVGVHMRLISAAAVASGSPNGGPGAGEPVPPPPSALGALCGALRSFATADDLRPSTSRAFQNGRTIANAGALEAMYGILHWENNTEVAAGHPDLVAAVCGAMRRIAVNDDICTEFADLGGLNATMQAVRKGMGSAAVARSGFGLLRQLANSDAIKNTIVGQDGLELINTAVAAHIDCAGPLEQALGLLVSLMLRNPGVAERAAAAGCIDTVLDAMRAAEAFGARGFPDSAVGAQWVQRQACMALRNMVARNPELRPAVLEKGAEPFLRRAKVAHPATCDDVGAAALRDLGFDDYLA</sequence>
<keyword evidence="3" id="KW-1185">Reference proteome</keyword>
<gene>
    <name evidence="2" type="ORF">WJX75_000068</name>
</gene>
<organism evidence="2 3">
    <name type="scientific">Coccomyxa subellipsoidea</name>
    <dbReference type="NCBI Taxonomy" id="248742"/>
    <lineage>
        <taxon>Eukaryota</taxon>
        <taxon>Viridiplantae</taxon>
        <taxon>Chlorophyta</taxon>
        <taxon>core chlorophytes</taxon>
        <taxon>Trebouxiophyceae</taxon>
        <taxon>Trebouxiophyceae incertae sedis</taxon>
        <taxon>Coccomyxaceae</taxon>
        <taxon>Coccomyxa</taxon>
    </lineage>
</organism>
<dbReference type="PANTHER" id="PTHR22895:SF0">
    <property type="entry name" value="ARMADILLO REPEAT-CONTAINING PROTEIN 6"/>
    <property type="match status" value="1"/>
</dbReference>
<comment type="caution">
    <text evidence="2">The sequence shown here is derived from an EMBL/GenBank/DDBJ whole genome shotgun (WGS) entry which is preliminary data.</text>
</comment>
<proteinExistence type="predicted"/>
<evidence type="ECO:0000256" key="1">
    <source>
        <dbReference type="ARBA" id="ARBA00022737"/>
    </source>
</evidence>
<dbReference type="InterPro" id="IPR011989">
    <property type="entry name" value="ARM-like"/>
</dbReference>
<evidence type="ECO:0000313" key="3">
    <source>
        <dbReference type="Proteomes" id="UP001491310"/>
    </source>
</evidence>